<protein>
    <submittedName>
        <fullName evidence="1">Uncharacterized protein</fullName>
    </submittedName>
</protein>
<dbReference type="AlphaFoldDB" id="A0A7V2SZW2"/>
<organism evidence="1">
    <name type="scientific">Leucothrix mucor</name>
    <dbReference type="NCBI Taxonomy" id="45248"/>
    <lineage>
        <taxon>Bacteria</taxon>
        <taxon>Pseudomonadati</taxon>
        <taxon>Pseudomonadota</taxon>
        <taxon>Gammaproteobacteria</taxon>
        <taxon>Thiotrichales</taxon>
        <taxon>Thiotrichaceae</taxon>
        <taxon>Leucothrix</taxon>
    </lineage>
</organism>
<reference evidence="1" key="1">
    <citation type="journal article" date="2020" name="mSystems">
        <title>Genome- and Community-Level Interaction Insights into Carbon Utilization and Element Cycling Functions of Hydrothermarchaeota in Hydrothermal Sediment.</title>
        <authorList>
            <person name="Zhou Z."/>
            <person name="Liu Y."/>
            <person name="Xu W."/>
            <person name="Pan J."/>
            <person name="Luo Z.H."/>
            <person name="Li M."/>
        </authorList>
    </citation>
    <scope>NUCLEOTIDE SEQUENCE [LARGE SCALE GENOMIC DNA]</scope>
    <source>
        <strain evidence="1">HyVt-493</strain>
    </source>
</reference>
<comment type="caution">
    <text evidence="1">The sequence shown here is derived from an EMBL/GenBank/DDBJ whole genome shotgun (WGS) entry which is preliminary data.</text>
</comment>
<accession>A0A7V2SZW2</accession>
<dbReference type="Proteomes" id="UP000885750">
    <property type="component" value="Unassembled WGS sequence"/>
</dbReference>
<dbReference type="EMBL" id="DRMS01000266">
    <property type="protein sequence ID" value="HFC92577.1"/>
    <property type="molecule type" value="Genomic_DNA"/>
</dbReference>
<sequence>MIENMVPVTLVHGSTPQTNQPQYPVQMPEEQDILKFKLELEPGGKTPSIFEVTNQTAKIKEADKTVFGLIKNVDGNYHHILTSMSDLAREGKNLKLKSLSLSRAESEVVRTQSTGDIKGNEFVRTPEDGNGPNEQRTLYKELLANQEANQSTALDMMRLITNRTIGLQMFMANLKIIGAGVSQVSQGFKTLFRSSG</sequence>
<name>A0A7V2SZW2_LEUMU</name>
<proteinExistence type="predicted"/>
<evidence type="ECO:0000313" key="1">
    <source>
        <dbReference type="EMBL" id="HFC92577.1"/>
    </source>
</evidence>
<gene>
    <name evidence="1" type="ORF">ENJ51_07165</name>
</gene>